<dbReference type="Proteomes" id="UP000631535">
    <property type="component" value="Unassembled WGS sequence"/>
</dbReference>
<dbReference type="RefSeq" id="WP_189039325.1">
    <property type="nucleotide sequence ID" value="NZ_BMMP01000018.1"/>
</dbReference>
<reference evidence="3" key="1">
    <citation type="journal article" date="2019" name="Int. J. Syst. Evol. Microbiol.">
        <title>The Global Catalogue of Microorganisms (GCM) 10K type strain sequencing project: providing services to taxonomists for standard genome sequencing and annotation.</title>
        <authorList>
            <consortium name="The Broad Institute Genomics Platform"/>
            <consortium name="The Broad Institute Genome Sequencing Center for Infectious Disease"/>
            <person name="Wu L."/>
            <person name="Ma J."/>
        </authorList>
    </citation>
    <scope>NUCLEOTIDE SEQUENCE [LARGE SCALE GENOMIC DNA]</scope>
    <source>
        <strain evidence="3">CGMCC 4.7178</strain>
    </source>
</reference>
<evidence type="ECO:0000256" key="1">
    <source>
        <dbReference type="SAM" id="MobiDB-lite"/>
    </source>
</evidence>
<feature type="region of interest" description="Disordered" evidence="1">
    <location>
        <begin position="82"/>
        <end position="110"/>
    </location>
</feature>
<feature type="compositionally biased region" description="Basic and acidic residues" evidence="1">
    <location>
        <begin position="89"/>
        <end position="99"/>
    </location>
</feature>
<evidence type="ECO:0000313" key="3">
    <source>
        <dbReference type="Proteomes" id="UP000631535"/>
    </source>
</evidence>
<accession>A0ABQ2MQG9</accession>
<evidence type="ECO:0000313" key="2">
    <source>
        <dbReference type="EMBL" id="GGO56009.1"/>
    </source>
</evidence>
<comment type="caution">
    <text evidence="2">The sequence shown here is derived from an EMBL/GenBank/DDBJ whole genome shotgun (WGS) entry which is preliminary data.</text>
</comment>
<evidence type="ECO:0008006" key="4">
    <source>
        <dbReference type="Google" id="ProtNLM"/>
    </source>
</evidence>
<protein>
    <recommendedName>
        <fullName evidence="4">Excreted virulence factor EspC, type VII ESX diderm</fullName>
    </recommendedName>
</protein>
<name>A0ABQ2MQG9_9ACTN</name>
<sequence>MGEMRVDLSELEETVRKLGRVKTAMDGSVTKSKYGTNLPKGALGSPRFTEGTELTGAHDEMKMHIQEIVTVINRVIDDFGTNTKKAHGKYQDAEHDAKSGMDNGRSGSGN</sequence>
<proteinExistence type="predicted"/>
<organism evidence="2 3">
    <name type="scientific">Streptomyces daqingensis</name>
    <dbReference type="NCBI Taxonomy" id="1472640"/>
    <lineage>
        <taxon>Bacteria</taxon>
        <taxon>Bacillati</taxon>
        <taxon>Actinomycetota</taxon>
        <taxon>Actinomycetes</taxon>
        <taxon>Kitasatosporales</taxon>
        <taxon>Streptomycetaceae</taxon>
        <taxon>Streptomyces</taxon>
    </lineage>
</organism>
<feature type="region of interest" description="Disordered" evidence="1">
    <location>
        <begin position="30"/>
        <end position="52"/>
    </location>
</feature>
<dbReference type="EMBL" id="BMMP01000018">
    <property type="protein sequence ID" value="GGO56009.1"/>
    <property type="molecule type" value="Genomic_DNA"/>
</dbReference>
<gene>
    <name evidence="2" type="ORF">GCM10012287_48600</name>
</gene>
<keyword evidence="3" id="KW-1185">Reference proteome</keyword>